<dbReference type="RefSeq" id="XP_014556909.1">
    <property type="nucleotide sequence ID" value="XM_014701423.1"/>
</dbReference>
<name>W7EGH2_BIPV3</name>
<feature type="region of interest" description="Disordered" evidence="1">
    <location>
        <begin position="23"/>
        <end position="108"/>
    </location>
</feature>
<sequence length="414" mass="47619">MLPHYIPVEPLRELDATFDISVPSDYSISKEEDTEEHDSHDETSHQRGVSTPINGKLKRLPEVPNCVDIDNVQDDEERSTDQSFNSSGDSLPQAVEGSDSELSDDPAPYIDRELISKPRWPEENFKPHETDATKIKAVFHLKLPGGSGWYTQRDILPEQRESAEEDKNDEHETLFVPELIAYKVPQKPKAENNATYSPWIRVSTWRWKRTADDETEFWTPKFVFRRFHARTYKYEGIYVGETRIKNTDPNNKAWVSAYHKWINQIKRRSDSSWAHEKRRNHWTVPEIRAMYNGINNFLHTNGIDAYHGISNVSLRPILDAINAAGNNNRGMEALRGQLSSAHELKNTSIAYLRDNVRELAKYLEDGGILDDEERFPEKFIPEEEFPTAPRANMRRLGSKNKSSGQKVKDVAGSV</sequence>
<evidence type="ECO:0000313" key="3">
    <source>
        <dbReference type="Proteomes" id="UP000054337"/>
    </source>
</evidence>
<gene>
    <name evidence="2" type="ORF">COCVIDRAFT_15710</name>
</gene>
<dbReference type="EMBL" id="KI968730">
    <property type="protein sequence ID" value="EUN27376.1"/>
    <property type="molecule type" value="Genomic_DNA"/>
</dbReference>
<evidence type="ECO:0000256" key="1">
    <source>
        <dbReference type="SAM" id="MobiDB-lite"/>
    </source>
</evidence>
<evidence type="ECO:0000313" key="2">
    <source>
        <dbReference type="EMBL" id="EUN27376.1"/>
    </source>
</evidence>
<protein>
    <submittedName>
        <fullName evidence="2">Uncharacterized protein</fullName>
    </submittedName>
</protein>
<feature type="compositionally biased region" description="Polar residues" evidence="1">
    <location>
        <begin position="81"/>
        <end position="90"/>
    </location>
</feature>
<dbReference type="OrthoDB" id="3799489at2759"/>
<accession>W7EGH2</accession>
<organism evidence="2 3">
    <name type="scientific">Bipolaris victoriae (strain FI3)</name>
    <name type="common">Victoria blight of oats agent</name>
    <name type="synonym">Cochliobolus victoriae</name>
    <dbReference type="NCBI Taxonomy" id="930091"/>
    <lineage>
        <taxon>Eukaryota</taxon>
        <taxon>Fungi</taxon>
        <taxon>Dikarya</taxon>
        <taxon>Ascomycota</taxon>
        <taxon>Pezizomycotina</taxon>
        <taxon>Dothideomycetes</taxon>
        <taxon>Pleosporomycetidae</taxon>
        <taxon>Pleosporales</taxon>
        <taxon>Pleosporineae</taxon>
        <taxon>Pleosporaceae</taxon>
        <taxon>Bipolaris</taxon>
    </lineage>
</organism>
<reference evidence="2 3" key="1">
    <citation type="journal article" date="2013" name="PLoS Genet.">
        <title>Comparative genome structure, secondary metabolite, and effector coding capacity across Cochliobolus pathogens.</title>
        <authorList>
            <person name="Condon B.J."/>
            <person name="Leng Y."/>
            <person name="Wu D."/>
            <person name="Bushley K.E."/>
            <person name="Ohm R.A."/>
            <person name="Otillar R."/>
            <person name="Martin J."/>
            <person name="Schackwitz W."/>
            <person name="Grimwood J."/>
            <person name="MohdZainudin N."/>
            <person name="Xue C."/>
            <person name="Wang R."/>
            <person name="Manning V.A."/>
            <person name="Dhillon B."/>
            <person name="Tu Z.J."/>
            <person name="Steffenson B.J."/>
            <person name="Salamov A."/>
            <person name="Sun H."/>
            <person name="Lowry S."/>
            <person name="LaButti K."/>
            <person name="Han J."/>
            <person name="Copeland A."/>
            <person name="Lindquist E."/>
            <person name="Barry K."/>
            <person name="Schmutz J."/>
            <person name="Baker S.E."/>
            <person name="Ciuffetti L.M."/>
            <person name="Grigoriev I.V."/>
            <person name="Zhong S."/>
            <person name="Turgeon B.G."/>
        </authorList>
    </citation>
    <scope>NUCLEOTIDE SEQUENCE [LARGE SCALE GENOMIC DNA]</scope>
    <source>
        <strain evidence="2 3">FI3</strain>
    </source>
</reference>
<feature type="region of interest" description="Disordered" evidence="1">
    <location>
        <begin position="380"/>
        <end position="414"/>
    </location>
</feature>
<dbReference type="HOGENOM" id="CLU_055141_0_0_1"/>
<dbReference type="GeneID" id="26251711"/>
<dbReference type="AlphaFoldDB" id="W7EGH2"/>
<proteinExistence type="predicted"/>
<keyword evidence="3" id="KW-1185">Reference proteome</keyword>
<dbReference type="Proteomes" id="UP000054337">
    <property type="component" value="Unassembled WGS sequence"/>
</dbReference>